<organism evidence="1 2">
    <name type="scientific">Rodentibacter genomosp. 1</name>
    <dbReference type="NCBI Taxonomy" id="1908264"/>
    <lineage>
        <taxon>Bacteria</taxon>
        <taxon>Pseudomonadati</taxon>
        <taxon>Pseudomonadota</taxon>
        <taxon>Gammaproteobacteria</taxon>
        <taxon>Pasteurellales</taxon>
        <taxon>Pasteurellaceae</taxon>
        <taxon>Rodentibacter</taxon>
    </lineage>
</organism>
<dbReference type="EMBL" id="MLHN01000002">
    <property type="protein sequence ID" value="OOF51940.1"/>
    <property type="molecule type" value="Genomic_DNA"/>
</dbReference>
<evidence type="ECO:0000313" key="1">
    <source>
        <dbReference type="EMBL" id="OOF51940.1"/>
    </source>
</evidence>
<dbReference type="Proteomes" id="UP000188481">
    <property type="component" value="Unassembled WGS sequence"/>
</dbReference>
<proteinExistence type="predicted"/>
<name>A0A1V3J9K1_9PAST</name>
<evidence type="ECO:0000313" key="2">
    <source>
        <dbReference type="Proteomes" id="UP000188481"/>
    </source>
</evidence>
<dbReference type="AlphaFoldDB" id="A0A1V3J9K1"/>
<dbReference type="RefSeq" id="WP_077540654.1">
    <property type="nucleotide sequence ID" value="NZ_MLHN01000002.1"/>
</dbReference>
<keyword evidence="2" id="KW-1185">Reference proteome</keyword>
<comment type="caution">
    <text evidence="1">The sequence shown here is derived from an EMBL/GenBank/DDBJ whole genome shotgun (WGS) entry which is preliminary data.</text>
</comment>
<dbReference type="STRING" id="1908264.BKK54_00955"/>
<sequence length="161" mass="18070">MCDLEKNSAQAELLVKIAHEAINKAKNDVAILAVLDAAIEAESPMMETVEVRDMSSAEKVRFQTDGVSLARTGHALAAARTSVELRSLAEISDEIDQLLLLTDEQDFDTLALRKLKRALLRKHLEQVRDEILMIHTAIQAELKHGYCECSRYLGLPLRLRY</sequence>
<reference evidence="1 2" key="1">
    <citation type="submission" date="2016-10" db="EMBL/GenBank/DDBJ databases">
        <title>Rodentibacter gen. nov. and new species.</title>
        <authorList>
            <person name="Christensen H."/>
        </authorList>
    </citation>
    <scope>NUCLEOTIDE SEQUENCE [LARGE SCALE GENOMIC DNA]</scope>
    <source>
        <strain evidence="2">ppn416</strain>
    </source>
</reference>
<accession>A0A1V3J9K1</accession>
<gene>
    <name evidence="1" type="ORF">BKK54_00955</name>
</gene>
<protein>
    <submittedName>
        <fullName evidence="1">Uncharacterized protein</fullName>
    </submittedName>
</protein>